<evidence type="ECO:0000313" key="3">
    <source>
        <dbReference type="Proteomes" id="UP000072421"/>
    </source>
</evidence>
<dbReference type="PATRIC" id="fig|158899.10.peg.2214"/>
<organism evidence="2">
    <name type="scientific">Collimonas fungivorans</name>
    <dbReference type="NCBI Taxonomy" id="158899"/>
    <lineage>
        <taxon>Bacteria</taxon>
        <taxon>Pseudomonadati</taxon>
        <taxon>Pseudomonadota</taxon>
        <taxon>Betaproteobacteria</taxon>
        <taxon>Burkholderiales</taxon>
        <taxon>Oxalobacteraceae</taxon>
        <taxon>Collimonas</taxon>
    </lineage>
</organism>
<dbReference type="EMBL" id="CP013232">
    <property type="protein sequence ID" value="AMO94905.1"/>
    <property type="molecule type" value="Genomic_DNA"/>
</dbReference>
<evidence type="ECO:0000256" key="1">
    <source>
        <dbReference type="SAM" id="Phobius"/>
    </source>
</evidence>
<protein>
    <recommendedName>
        <fullName evidence="4">Transmembrane protein</fullName>
    </recommendedName>
</protein>
<evidence type="ECO:0000313" key="2">
    <source>
        <dbReference type="EMBL" id="AMO94905.1"/>
    </source>
</evidence>
<dbReference type="Proteomes" id="UP000072421">
    <property type="component" value="Chromosome"/>
</dbReference>
<keyword evidence="1" id="KW-1133">Transmembrane helix</keyword>
<dbReference type="RefSeq" id="WP_061539837.1">
    <property type="nucleotide sequence ID" value="NZ_CP013232.1"/>
</dbReference>
<keyword evidence="1" id="KW-0472">Membrane</keyword>
<dbReference type="AlphaFoldDB" id="A0A127PB69"/>
<name>A0A127PB69_9BURK</name>
<sequence>MKLTGFFTSPSVAVRSVTWFAAFLLLTILWIVLLPLLSLDGLFQHFGNIGMTGSQSIAAITLAPPLVLSILSWVGVQVLAALAAPAITPPDAAPAQAVPVAAATPLAEMLRVAAWNVVTPFGDASATTASSQEKEKVFRPDSIIRNAEGHPVHAGVVEGLPLEILDYPAETRSRTMRMSAMLVTVLNALYHQQLDLARSTAAPVPVYWLVPEALPLDNETRLGFSIAWGQSSWRNVEYDLHLLPAATESAYGAVNALQRHMSASKMPYVLLLAADSLVNPDDLLAPLALDRVFSNKVPDGFVPAEGAAGVLLVDAAYAAASELVGLCTLGTVHRGQRTEDRGAKGKIDSSTLVACITEAMAAAQTTADKIGMVISDTDHRMPRSQEVIHAMEKTLPELDPLSQRIAPMALTGSFGAASDLIHMALAAEMAASTEQATLVVSVANPRQTAAAVIFPDQG</sequence>
<keyword evidence="1" id="KW-0812">Transmembrane</keyword>
<proteinExistence type="predicted"/>
<gene>
    <name evidence="2" type="ORF">CFter6_2217</name>
</gene>
<reference evidence="2 3" key="1">
    <citation type="submission" date="2015-11" db="EMBL/GenBank/DDBJ databases">
        <title>Exploring the genomic traits of fungus-feeding bacterial genus Collimonas.</title>
        <authorList>
            <person name="Song C."/>
            <person name="Schmidt R."/>
            <person name="de Jager V."/>
            <person name="Krzyzanowska D."/>
            <person name="Jongedijk E."/>
            <person name="Cankar K."/>
            <person name="Beekwilder J."/>
            <person name="van Veen A."/>
            <person name="de Boer W."/>
            <person name="van Veen J.A."/>
            <person name="Garbeva P."/>
        </authorList>
    </citation>
    <scope>NUCLEOTIDE SEQUENCE [LARGE SCALE GENOMIC DNA]</scope>
    <source>
        <strain evidence="2 3">Ter6</strain>
    </source>
</reference>
<accession>A0A127PB69</accession>
<evidence type="ECO:0008006" key="4">
    <source>
        <dbReference type="Google" id="ProtNLM"/>
    </source>
</evidence>
<feature type="transmembrane region" description="Helical" evidence="1">
    <location>
        <begin position="12"/>
        <end position="37"/>
    </location>
</feature>